<keyword evidence="3" id="KW-1185">Reference proteome</keyword>
<accession>A0ABQ5UCZ8</accession>
<dbReference type="Proteomes" id="UP001161406">
    <property type="component" value="Unassembled WGS sequence"/>
</dbReference>
<evidence type="ECO:0000313" key="2">
    <source>
        <dbReference type="EMBL" id="GLQ09734.1"/>
    </source>
</evidence>
<evidence type="ECO:0000256" key="1">
    <source>
        <dbReference type="SAM" id="Phobius"/>
    </source>
</evidence>
<feature type="transmembrane region" description="Helical" evidence="1">
    <location>
        <begin position="258"/>
        <end position="277"/>
    </location>
</feature>
<dbReference type="InterPro" id="IPR021274">
    <property type="entry name" value="DUF2853"/>
</dbReference>
<organism evidence="2 3">
    <name type="scientific">Devosia yakushimensis</name>
    <dbReference type="NCBI Taxonomy" id="470028"/>
    <lineage>
        <taxon>Bacteria</taxon>
        <taxon>Pseudomonadati</taxon>
        <taxon>Pseudomonadota</taxon>
        <taxon>Alphaproteobacteria</taxon>
        <taxon>Hyphomicrobiales</taxon>
        <taxon>Devosiaceae</taxon>
        <taxon>Devosia</taxon>
    </lineage>
</organism>
<dbReference type="InterPro" id="IPR023154">
    <property type="entry name" value="Jann4075-like_sf"/>
</dbReference>
<dbReference type="EMBL" id="BSNG01000001">
    <property type="protein sequence ID" value="GLQ09734.1"/>
    <property type="molecule type" value="Genomic_DNA"/>
</dbReference>
<comment type="caution">
    <text evidence="2">The sequence shown here is derived from an EMBL/GenBank/DDBJ whole genome shotgun (WGS) entry which is preliminary data.</text>
</comment>
<keyword evidence="1" id="KW-0472">Membrane</keyword>
<dbReference type="SUPFAM" id="SSF158587">
    <property type="entry name" value="Jann4075-like"/>
    <property type="match status" value="1"/>
</dbReference>
<dbReference type="Pfam" id="PF11015">
    <property type="entry name" value="DUF2853"/>
    <property type="match status" value="1"/>
</dbReference>
<reference evidence="2" key="1">
    <citation type="journal article" date="2014" name="Int. J. Syst. Evol. Microbiol.">
        <title>Complete genome of a new Firmicutes species belonging to the dominant human colonic microbiota ('Ruminococcus bicirculans') reveals two chromosomes and a selective capacity to utilize plant glucans.</title>
        <authorList>
            <consortium name="NISC Comparative Sequencing Program"/>
            <person name="Wegmann U."/>
            <person name="Louis P."/>
            <person name="Goesmann A."/>
            <person name="Henrissat B."/>
            <person name="Duncan S.H."/>
            <person name="Flint H.J."/>
        </authorList>
    </citation>
    <scope>NUCLEOTIDE SEQUENCE</scope>
    <source>
        <strain evidence="2">NBRC 103855</strain>
    </source>
</reference>
<reference evidence="2" key="2">
    <citation type="submission" date="2023-01" db="EMBL/GenBank/DDBJ databases">
        <title>Draft genome sequence of Devosia yakushimensis strain NBRC 103855.</title>
        <authorList>
            <person name="Sun Q."/>
            <person name="Mori K."/>
        </authorList>
    </citation>
    <scope>NUCLEOTIDE SEQUENCE</scope>
    <source>
        <strain evidence="2">NBRC 103855</strain>
    </source>
</reference>
<keyword evidence="1" id="KW-0812">Transmembrane</keyword>
<dbReference type="Gene3D" id="1.10.238.120">
    <property type="entry name" value="Jann4075-like"/>
    <property type="match status" value="1"/>
</dbReference>
<evidence type="ECO:0000313" key="3">
    <source>
        <dbReference type="Proteomes" id="UP001161406"/>
    </source>
</evidence>
<evidence type="ECO:0008006" key="4">
    <source>
        <dbReference type="Google" id="ProtNLM"/>
    </source>
</evidence>
<name>A0ABQ5UCZ8_9HYPH</name>
<protein>
    <recommendedName>
        <fullName evidence="4">DUF2853 family protein</fullName>
    </recommendedName>
</protein>
<sequence length="280" mass="28712">MAEDWALNVRKYAPQADPDIIAGIIRHCGIALQSRDASLVSFTDKAETDRVRESFLKKKLGVMEADEQLDNSITAVGEKMKGESFRHRVTVYYLLADHYGKLEVFRKSPAHAGDAHANGSHGAEPPAAQARHVSETFRAAEAPHIAEVPRPVEAPDAPATHSAEPLAAAAYKSADPGDTARSGAASLGSFGAVGAAAGVAGVGAGGAAIKGTLGAGGGHGYGAPTSSAGGSAEGSAAQAFVGSSAVEEPATRSGGIHWLLWLVLAIAVVLLVLYLLGYRL</sequence>
<proteinExistence type="predicted"/>
<gene>
    <name evidence="2" type="ORF">GCM10007913_16660</name>
</gene>
<keyword evidence="1" id="KW-1133">Transmembrane helix</keyword>